<feature type="compositionally biased region" description="Low complexity" evidence="1">
    <location>
        <begin position="61"/>
        <end position="71"/>
    </location>
</feature>
<feature type="compositionally biased region" description="Acidic residues" evidence="1">
    <location>
        <begin position="85"/>
        <end position="96"/>
    </location>
</feature>
<evidence type="ECO:0000313" key="2">
    <source>
        <dbReference type="EMBL" id="CAB5332953.1"/>
    </source>
</evidence>
<evidence type="ECO:0000313" key="3">
    <source>
        <dbReference type="Proteomes" id="UP000684084"/>
    </source>
</evidence>
<protein>
    <submittedName>
        <fullName evidence="2">Uncharacterized protein</fullName>
    </submittedName>
</protein>
<accession>A0A915YTL2</accession>
<organism evidence="2 3">
    <name type="scientific">Rhizophagus irregularis</name>
    <dbReference type="NCBI Taxonomy" id="588596"/>
    <lineage>
        <taxon>Eukaryota</taxon>
        <taxon>Fungi</taxon>
        <taxon>Fungi incertae sedis</taxon>
        <taxon>Mucoromycota</taxon>
        <taxon>Glomeromycotina</taxon>
        <taxon>Glomeromycetes</taxon>
        <taxon>Glomerales</taxon>
        <taxon>Glomeraceae</taxon>
        <taxon>Rhizophagus</taxon>
    </lineage>
</organism>
<evidence type="ECO:0000256" key="1">
    <source>
        <dbReference type="SAM" id="MobiDB-lite"/>
    </source>
</evidence>
<dbReference type="EMBL" id="CAGKOT010000004">
    <property type="protein sequence ID" value="CAB5332953.1"/>
    <property type="molecule type" value="Genomic_DNA"/>
</dbReference>
<sequence>MLNSKRDHLIKLKKFKETAEGWSGFSKLGRDGRKQSGTAKRTYDPIVSSDEDKDDSDKSSSVDPVDQSQLDQFKDEYYGVQDLGQDGDELEEDDYNETTLQPKRIANLAY</sequence>
<dbReference type="AlphaFoldDB" id="A0A915YTL2"/>
<feature type="region of interest" description="Disordered" evidence="1">
    <location>
        <begin position="23"/>
        <end position="110"/>
    </location>
</feature>
<reference evidence="2" key="1">
    <citation type="submission" date="2020-05" db="EMBL/GenBank/DDBJ databases">
        <authorList>
            <person name="Rincon C."/>
            <person name="Sanders R I."/>
            <person name="Robbins C."/>
            <person name="Chaturvedi A."/>
        </authorList>
    </citation>
    <scope>NUCLEOTIDE SEQUENCE</scope>
    <source>
        <strain evidence="2">CHB12</strain>
    </source>
</reference>
<dbReference type="Proteomes" id="UP000684084">
    <property type="component" value="Unassembled WGS sequence"/>
</dbReference>
<gene>
    <name evidence="2" type="ORF">CHRIB12_LOCUS3071</name>
</gene>
<comment type="caution">
    <text evidence="2">The sequence shown here is derived from an EMBL/GenBank/DDBJ whole genome shotgun (WGS) entry which is preliminary data.</text>
</comment>
<name>A0A915YTL2_9GLOM</name>
<proteinExistence type="predicted"/>